<gene>
    <name evidence="2" type="ORF">COU30_05585</name>
</gene>
<dbReference type="InterPro" id="IPR029044">
    <property type="entry name" value="Nucleotide-diphossugar_trans"/>
</dbReference>
<feature type="domain" description="Glycosyltransferase 2-like" evidence="1">
    <location>
        <begin position="10"/>
        <end position="110"/>
    </location>
</feature>
<sequence>MKINCSVPLLTLNSENTLERCLDSLKDFQDVFLLDGNSTDRTLEIAKNFGVPVFKQVDTDESNVMIENFGAMRIKSASLAKCDWLLMLDSDEFLSDGLIEEIRNNLKKSPDEKKAFRISFWPIIDNRIVKYSFAQKVPYIRLYNKKGGIHWNKNKPVHEKLIVPEDIELMDMKECFYGYTPDFKKCIKKDNFYLSIARKKFLTGESAKGKRKVIFISVFKNLARAVKISFVSFFIYVRHGFSHSLPPKQVWRYIRYHIVISYYRFRQLIV</sequence>
<name>A0A2M6NZJ4_9BACT</name>
<reference evidence="3" key="1">
    <citation type="submission" date="2017-09" db="EMBL/GenBank/DDBJ databases">
        <title>Depth-based differentiation of microbial function through sediment-hosted aquifers and enrichment of novel symbionts in the deep terrestrial subsurface.</title>
        <authorList>
            <person name="Probst A.J."/>
            <person name="Ladd B."/>
            <person name="Jarett J.K."/>
            <person name="Geller-Mcgrath D.E."/>
            <person name="Sieber C.M.K."/>
            <person name="Emerson J.B."/>
            <person name="Anantharaman K."/>
            <person name="Thomas B.C."/>
            <person name="Malmstrom R."/>
            <person name="Stieglmeier M."/>
            <person name="Klingl A."/>
            <person name="Woyke T."/>
            <person name="Ryan C.M."/>
            <person name="Banfield J.F."/>
        </authorList>
    </citation>
    <scope>NUCLEOTIDE SEQUENCE [LARGE SCALE GENOMIC DNA]</scope>
</reference>
<dbReference type="Gene3D" id="3.90.550.10">
    <property type="entry name" value="Spore Coat Polysaccharide Biosynthesis Protein SpsA, Chain A"/>
    <property type="match status" value="1"/>
</dbReference>
<organism evidence="2 3">
    <name type="scientific">Candidatus Magasanikbacteria bacterium CG10_big_fil_rev_8_21_14_0_10_38_6</name>
    <dbReference type="NCBI Taxonomy" id="1974647"/>
    <lineage>
        <taxon>Bacteria</taxon>
        <taxon>Candidatus Magasanikiibacteriota</taxon>
    </lineage>
</organism>
<evidence type="ECO:0000313" key="2">
    <source>
        <dbReference type="EMBL" id="PIR76861.1"/>
    </source>
</evidence>
<dbReference type="SUPFAM" id="SSF53448">
    <property type="entry name" value="Nucleotide-diphospho-sugar transferases"/>
    <property type="match status" value="1"/>
</dbReference>
<dbReference type="Proteomes" id="UP000228528">
    <property type="component" value="Unassembled WGS sequence"/>
</dbReference>
<dbReference type="Pfam" id="PF00535">
    <property type="entry name" value="Glycos_transf_2"/>
    <property type="match status" value="1"/>
</dbReference>
<dbReference type="EMBL" id="PFBW01000232">
    <property type="protein sequence ID" value="PIR76861.1"/>
    <property type="molecule type" value="Genomic_DNA"/>
</dbReference>
<dbReference type="InterPro" id="IPR001173">
    <property type="entry name" value="Glyco_trans_2-like"/>
</dbReference>
<protein>
    <recommendedName>
        <fullName evidence="1">Glycosyltransferase 2-like domain-containing protein</fullName>
    </recommendedName>
</protein>
<dbReference type="PANTHER" id="PTHR43630:SF2">
    <property type="entry name" value="GLYCOSYLTRANSFERASE"/>
    <property type="match status" value="1"/>
</dbReference>
<dbReference type="AlphaFoldDB" id="A0A2M6NZJ4"/>
<comment type="caution">
    <text evidence="2">The sequence shown here is derived from an EMBL/GenBank/DDBJ whole genome shotgun (WGS) entry which is preliminary data.</text>
</comment>
<dbReference type="PANTHER" id="PTHR43630">
    <property type="entry name" value="POLY-BETA-1,6-N-ACETYL-D-GLUCOSAMINE SYNTHASE"/>
    <property type="match status" value="1"/>
</dbReference>
<proteinExistence type="predicted"/>
<evidence type="ECO:0000259" key="1">
    <source>
        <dbReference type="Pfam" id="PF00535"/>
    </source>
</evidence>
<accession>A0A2M6NZJ4</accession>
<evidence type="ECO:0000313" key="3">
    <source>
        <dbReference type="Proteomes" id="UP000228528"/>
    </source>
</evidence>